<keyword evidence="9" id="KW-1185">Reference proteome</keyword>
<evidence type="ECO:0000256" key="4">
    <source>
        <dbReference type="ARBA" id="ARBA00023274"/>
    </source>
</evidence>
<evidence type="ECO:0000259" key="7">
    <source>
        <dbReference type="PROSITE" id="PS50102"/>
    </source>
</evidence>
<feature type="compositionally biased region" description="Gly residues" evidence="6">
    <location>
        <begin position="225"/>
        <end position="243"/>
    </location>
</feature>
<keyword evidence="3" id="KW-0539">Nucleus</keyword>
<dbReference type="InterPro" id="IPR035979">
    <property type="entry name" value="RBD_domain_sf"/>
</dbReference>
<feature type="compositionally biased region" description="Basic and acidic residues" evidence="6">
    <location>
        <begin position="347"/>
        <end position="405"/>
    </location>
</feature>
<keyword evidence="4" id="KW-0687">Ribonucleoprotein</keyword>
<evidence type="ECO:0000256" key="2">
    <source>
        <dbReference type="ARBA" id="ARBA00022884"/>
    </source>
</evidence>
<comment type="subcellular location">
    <subcellularLocation>
        <location evidence="1">Nucleus</location>
    </subcellularLocation>
</comment>
<dbReference type="GO" id="GO:0071011">
    <property type="term" value="C:precatalytic spliceosome"/>
    <property type="evidence" value="ECO:0007669"/>
    <property type="project" value="TreeGrafter"/>
</dbReference>
<name>A0A6A6YML2_9PEZI</name>
<evidence type="ECO:0000313" key="8">
    <source>
        <dbReference type="EMBL" id="KAF2809107.1"/>
    </source>
</evidence>
<dbReference type="InterPro" id="IPR022023">
    <property type="entry name" value="U1snRNP70_N"/>
</dbReference>
<reference evidence="10" key="2">
    <citation type="submission" date="2020-04" db="EMBL/GenBank/DDBJ databases">
        <authorList>
            <consortium name="NCBI Genome Project"/>
        </authorList>
    </citation>
    <scope>NUCLEOTIDE SEQUENCE</scope>
    <source>
        <strain evidence="10">CBS 304.34</strain>
    </source>
</reference>
<dbReference type="SUPFAM" id="SSF54928">
    <property type="entry name" value="RNA-binding domain, RBD"/>
    <property type="match status" value="1"/>
</dbReference>
<dbReference type="GO" id="GO:0005685">
    <property type="term" value="C:U1 snRNP"/>
    <property type="evidence" value="ECO:0007669"/>
    <property type="project" value="TreeGrafter"/>
</dbReference>
<dbReference type="InterPro" id="IPR000504">
    <property type="entry name" value="RRM_dom"/>
</dbReference>
<evidence type="ECO:0000256" key="1">
    <source>
        <dbReference type="ARBA" id="ARBA00004123"/>
    </source>
</evidence>
<keyword evidence="2 5" id="KW-0694">RNA-binding</keyword>
<reference evidence="10" key="3">
    <citation type="submission" date="2025-04" db="UniProtKB">
        <authorList>
            <consortium name="RefSeq"/>
        </authorList>
    </citation>
    <scope>IDENTIFICATION</scope>
    <source>
        <strain evidence="10">CBS 304.34</strain>
    </source>
</reference>
<feature type="compositionally biased region" description="Gly residues" evidence="6">
    <location>
        <begin position="250"/>
        <end position="289"/>
    </location>
</feature>
<organism evidence="8">
    <name type="scientific">Mytilinidion resinicola</name>
    <dbReference type="NCBI Taxonomy" id="574789"/>
    <lineage>
        <taxon>Eukaryota</taxon>
        <taxon>Fungi</taxon>
        <taxon>Dikarya</taxon>
        <taxon>Ascomycota</taxon>
        <taxon>Pezizomycotina</taxon>
        <taxon>Dothideomycetes</taxon>
        <taxon>Pleosporomycetidae</taxon>
        <taxon>Mytilinidiales</taxon>
        <taxon>Mytilinidiaceae</taxon>
        <taxon>Mytilinidion</taxon>
    </lineage>
</organism>
<dbReference type="Pfam" id="PF12220">
    <property type="entry name" value="U1snRNP70_N"/>
    <property type="match status" value="1"/>
</dbReference>
<dbReference type="GO" id="GO:0071004">
    <property type="term" value="C:U2-type prespliceosome"/>
    <property type="evidence" value="ECO:0007669"/>
    <property type="project" value="TreeGrafter"/>
</dbReference>
<dbReference type="PROSITE" id="PS50102">
    <property type="entry name" value="RRM"/>
    <property type="match status" value="1"/>
</dbReference>
<proteinExistence type="predicted"/>
<dbReference type="InterPro" id="IPR034143">
    <property type="entry name" value="snRNP70_RRM"/>
</dbReference>
<dbReference type="AlphaFoldDB" id="A0A6A6YML2"/>
<dbReference type="Proteomes" id="UP000504636">
    <property type="component" value="Unplaced"/>
</dbReference>
<dbReference type="RefSeq" id="XP_033576071.1">
    <property type="nucleotide sequence ID" value="XM_033720179.1"/>
</dbReference>
<dbReference type="GO" id="GO:0003729">
    <property type="term" value="F:mRNA binding"/>
    <property type="evidence" value="ECO:0007669"/>
    <property type="project" value="TreeGrafter"/>
</dbReference>
<dbReference type="Gene3D" id="3.30.70.330">
    <property type="match status" value="1"/>
</dbReference>
<dbReference type="GeneID" id="54461072"/>
<dbReference type="InterPro" id="IPR012677">
    <property type="entry name" value="Nucleotide-bd_a/b_plait_sf"/>
</dbReference>
<gene>
    <name evidence="8 10" type="ORF">BDZ99DRAFT_463917</name>
</gene>
<feature type="region of interest" description="Disordered" evidence="6">
    <location>
        <begin position="193"/>
        <end position="405"/>
    </location>
</feature>
<dbReference type="Pfam" id="PF00076">
    <property type="entry name" value="RRM_1"/>
    <property type="match status" value="1"/>
</dbReference>
<dbReference type="SMART" id="SM00360">
    <property type="entry name" value="RRM"/>
    <property type="match status" value="1"/>
</dbReference>
<reference evidence="8 10" key="1">
    <citation type="journal article" date="2020" name="Stud. Mycol.">
        <title>101 Dothideomycetes genomes: a test case for predicting lifestyles and emergence of pathogens.</title>
        <authorList>
            <person name="Haridas S."/>
            <person name="Albert R."/>
            <person name="Binder M."/>
            <person name="Bloem J."/>
            <person name="Labutti K."/>
            <person name="Salamov A."/>
            <person name="Andreopoulos B."/>
            <person name="Baker S."/>
            <person name="Barry K."/>
            <person name="Bills G."/>
            <person name="Bluhm B."/>
            <person name="Cannon C."/>
            <person name="Castanera R."/>
            <person name="Culley D."/>
            <person name="Daum C."/>
            <person name="Ezra D."/>
            <person name="Gonzalez J."/>
            <person name="Henrissat B."/>
            <person name="Kuo A."/>
            <person name="Liang C."/>
            <person name="Lipzen A."/>
            <person name="Lutzoni F."/>
            <person name="Magnuson J."/>
            <person name="Mondo S."/>
            <person name="Nolan M."/>
            <person name="Ohm R."/>
            <person name="Pangilinan J."/>
            <person name="Park H.-J."/>
            <person name="Ramirez L."/>
            <person name="Alfaro M."/>
            <person name="Sun H."/>
            <person name="Tritt A."/>
            <person name="Yoshinaga Y."/>
            <person name="Zwiers L.-H."/>
            <person name="Turgeon B."/>
            <person name="Goodwin S."/>
            <person name="Spatafora J."/>
            <person name="Crous P."/>
            <person name="Grigoriev I."/>
        </authorList>
    </citation>
    <scope>NUCLEOTIDE SEQUENCE</scope>
    <source>
        <strain evidence="8 10">CBS 304.34</strain>
    </source>
</reference>
<dbReference type="FunFam" id="3.30.70.330:FF:000298">
    <property type="entry name" value="U1 small nuclear ribonucleoprotein 70 kDa"/>
    <property type="match status" value="1"/>
</dbReference>
<dbReference type="EMBL" id="MU003702">
    <property type="protein sequence ID" value="KAF2809107.1"/>
    <property type="molecule type" value="Genomic_DNA"/>
</dbReference>
<evidence type="ECO:0000256" key="6">
    <source>
        <dbReference type="SAM" id="MobiDB-lite"/>
    </source>
</evidence>
<evidence type="ECO:0000313" key="10">
    <source>
        <dbReference type="RefSeq" id="XP_033576071.1"/>
    </source>
</evidence>
<evidence type="ECO:0000256" key="5">
    <source>
        <dbReference type="PROSITE-ProRule" id="PRU00176"/>
    </source>
</evidence>
<feature type="compositionally biased region" description="Basic and acidic residues" evidence="6">
    <location>
        <begin position="328"/>
        <end position="339"/>
    </location>
</feature>
<feature type="compositionally biased region" description="Gly residues" evidence="6">
    <location>
        <begin position="299"/>
        <end position="326"/>
    </location>
</feature>
<accession>A0A6A6YML2</accession>
<evidence type="ECO:0000313" key="9">
    <source>
        <dbReference type="Proteomes" id="UP000504636"/>
    </source>
</evidence>
<dbReference type="InterPro" id="IPR051183">
    <property type="entry name" value="U1_U11-U12_snRNP_70-35kDa"/>
</dbReference>
<protein>
    <recommendedName>
        <fullName evidence="7">RRM domain-containing protein</fullName>
    </recommendedName>
</protein>
<sequence>MTDKLPHNLLALFAPRPALRYLNPIDHAPEHRITNRLGGVGQYMDAFREYKDTDGFVDSGECWLQKKDREKLEKRAKQKLLADEGIKEYKPVSDPNIRGDAFKTLFVARLNYDATEKDLESEFGRFGPIERIRIVKNPNEKKEKKKHRGYAFVVYEREKDMKAAYKETDGIRIKDRKVLVDVERGRTVQGWRPRRYGGGLGGRHYTKGPPARPAGAVAAGPPSGPGGFRGGGFGGGGFRGGRGGGDRGFRGGFGGGDRGFRGGGFGGDRGGYGGRGGIGYQSNGFGGSGAPPDGAPSGPRGGGRSGGFSGGHGGRSFDTNGGGYGGRSYDDKGGFRDRGPSGSNSEPVRERGPRDRDAGRDRDRGDRGSGYRDRDRESGGYGRDDYSRKRAYDGDNDESRSKRRY</sequence>
<dbReference type="PANTHER" id="PTHR13952">
    <property type="entry name" value="U1 SMALL NUCLEAR RIBONUCLEOPROTEIN 70 KD"/>
    <property type="match status" value="1"/>
</dbReference>
<dbReference type="PANTHER" id="PTHR13952:SF5">
    <property type="entry name" value="U1 SMALL NUCLEAR RIBONUCLEOPROTEIN 70 KDA"/>
    <property type="match status" value="1"/>
</dbReference>
<evidence type="ECO:0000256" key="3">
    <source>
        <dbReference type="ARBA" id="ARBA00023242"/>
    </source>
</evidence>
<dbReference type="OrthoDB" id="4207594at2759"/>
<dbReference type="GO" id="GO:0000398">
    <property type="term" value="P:mRNA splicing, via spliceosome"/>
    <property type="evidence" value="ECO:0007669"/>
    <property type="project" value="TreeGrafter"/>
</dbReference>
<dbReference type="CDD" id="cd12236">
    <property type="entry name" value="RRM_snRNP70"/>
    <property type="match status" value="1"/>
</dbReference>
<feature type="domain" description="RRM" evidence="7">
    <location>
        <begin position="103"/>
        <end position="185"/>
    </location>
</feature>
<dbReference type="GO" id="GO:0030619">
    <property type="term" value="F:U1 snRNA binding"/>
    <property type="evidence" value="ECO:0007669"/>
    <property type="project" value="InterPro"/>
</dbReference>